<evidence type="ECO:0000313" key="8">
    <source>
        <dbReference type="Proteomes" id="UP000504629"/>
    </source>
</evidence>
<accession>A0A6J2KCU3</accession>
<dbReference type="CDD" id="cd12506">
    <property type="entry name" value="RRM3_hnRNPH_CRSF1_like"/>
    <property type="match status" value="1"/>
</dbReference>
<reference evidence="9" key="1">
    <citation type="submission" date="2025-08" db="UniProtKB">
        <authorList>
            <consortium name="RefSeq"/>
        </authorList>
    </citation>
    <scope>IDENTIFICATION</scope>
    <source>
        <tissue evidence="9">Silk gland</tissue>
    </source>
</reference>
<feature type="compositionally biased region" description="Gly residues" evidence="6">
    <location>
        <begin position="199"/>
        <end position="210"/>
    </location>
</feature>
<dbReference type="AlphaFoldDB" id="A0A6J2KCU3"/>
<dbReference type="SMART" id="SM00360">
    <property type="entry name" value="RRM"/>
    <property type="match status" value="3"/>
</dbReference>
<sequence>MLGSGDSGYIVKLRGLPFSTTVEDVIDFLNGVKIVDGKAGVYLTEIRPGRPSGECFVEVESQEDVDLALKKDKENLGKRYIEVFATDRQDMEWALNAMRQNENGFDNVPFVSDDMGIVKLRGLPYGCSKEEIVQFFDGIPVAPDGVHLLSDQTGRASGEAFVYFVDKESAQEALIRDREKIGHRYIEVFPSDSEEVRAYGGGGGGRGEGGPARACRGPRPPRPAPYARGARPPGPRYNNFGMGRGGGGGGGGSRPGGTHCVHMRGLPFRATAQDIAYFFKPIRPVNINILFDNSGRPSGEADVDFECHEDAMRAMRRDKNNMDHRYIELFMNSAPGAGGFKGNRNFNRNY</sequence>
<dbReference type="FunFam" id="3.30.70.330:FF:000131">
    <property type="entry name" value="Heterogeneous nuclear ribonucleoprotein h3 isoform"/>
    <property type="match status" value="1"/>
</dbReference>
<dbReference type="RefSeq" id="XP_028039468.1">
    <property type="nucleotide sequence ID" value="XM_028183667.1"/>
</dbReference>
<evidence type="ECO:0000256" key="1">
    <source>
        <dbReference type="ARBA" id="ARBA00022553"/>
    </source>
</evidence>
<dbReference type="InterPro" id="IPR012677">
    <property type="entry name" value="Nucleotide-bd_a/b_plait_sf"/>
</dbReference>
<dbReference type="GO" id="GO:0003723">
    <property type="term" value="F:RNA binding"/>
    <property type="evidence" value="ECO:0007669"/>
    <property type="project" value="UniProtKB-UniRule"/>
</dbReference>
<dbReference type="SMR" id="A0A6J2KCU3"/>
<name>A0A6J2KCU3_BOMMA</name>
<feature type="region of interest" description="Disordered" evidence="6">
    <location>
        <begin position="197"/>
        <end position="256"/>
    </location>
</feature>
<dbReference type="GeneID" id="114249942"/>
<evidence type="ECO:0000256" key="6">
    <source>
        <dbReference type="SAM" id="MobiDB-lite"/>
    </source>
</evidence>
<dbReference type="PANTHER" id="PTHR13976">
    <property type="entry name" value="HETEROGENEOUS NUCLEAR RIBONUCLEOPROTEIN-RELATED"/>
    <property type="match status" value="1"/>
</dbReference>
<dbReference type="PROSITE" id="PS50102">
    <property type="entry name" value="RRM"/>
    <property type="match status" value="2"/>
</dbReference>
<dbReference type="OrthoDB" id="431068at2759"/>
<dbReference type="KEGG" id="bman:114249942"/>
<keyword evidence="8" id="KW-1185">Reference proteome</keyword>
<keyword evidence="4 5" id="KW-0694">RNA-binding</keyword>
<feature type="domain" description="RRM" evidence="7">
    <location>
        <begin position="259"/>
        <end position="336"/>
    </location>
</feature>
<feature type="domain" description="RRM" evidence="7">
    <location>
        <begin position="116"/>
        <end position="193"/>
    </location>
</feature>
<proteinExistence type="predicted"/>
<dbReference type="Proteomes" id="UP000504629">
    <property type="component" value="Unplaced"/>
</dbReference>
<dbReference type="InterPro" id="IPR035979">
    <property type="entry name" value="RBD_domain_sf"/>
</dbReference>
<evidence type="ECO:0000256" key="5">
    <source>
        <dbReference type="PROSITE-ProRule" id="PRU00176"/>
    </source>
</evidence>
<feature type="compositionally biased region" description="Gly residues" evidence="6">
    <location>
        <begin position="242"/>
        <end position="255"/>
    </location>
</feature>
<dbReference type="InterPro" id="IPR050666">
    <property type="entry name" value="ESRP"/>
</dbReference>
<evidence type="ECO:0000256" key="2">
    <source>
        <dbReference type="ARBA" id="ARBA00022664"/>
    </source>
</evidence>
<keyword evidence="3" id="KW-0677">Repeat</keyword>
<gene>
    <name evidence="9" type="primary">LOC114249942</name>
</gene>
<dbReference type="SUPFAM" id="SSF54928">
    <property type="entry name" value="RNA-binding domain, RBD"/>
    <property type="match status" value="3"/>
</dbReference>
<evidence type="ECO:0000313" key="9">
    <source>
        <dbReference type="RefSeq" id="XP_028039468.1"/>
    </source>
</evidence>
<dbReference type="Gene3D" id="3.30.70.330">
    <property type="match status" value="3"/>
</dbReference>
<dbReference type="GO" id="GO:0006397">
    <property type="term" value="P:mRNA processing"/>
    <property type="evidence" value="ECO:0007669"/>
    <property type="project" value="UniProtKB-KW"/>
</dbReference>
<dbReference type="Pfam" id="PF00076">
    <property type="entry name" value="RRM_1"/>
    <property type="match status" value="2"/>
</dbReference>
<evidence type="ECO:0000256" key="4">
    <source>
        <dbReference type="ARBA" id="ARBA00022884"/>
    </source>
</evidence>
<dbReference type="InterPro" id="IPR000504">
    <property type="entry name" value="RRM_dom"/>
</dbReference>
<keyword evidence="2" id="KW-0507">mRNA processing</keyword>
<protein>
    <submittedName>
        <fullName evidence="9">Heterogeneous nuclear ribonucleoprotein H-like</fullName>
    </submittedName>
</protein>
<keyword evidence="1" id="KW-0597">Phosphoprotein</keyword>
<evidence type="ECO:0000259" key="7">
    <source>
        <dbReference type="PROSITE" id="PS50102"/>
    </source>
</evidence>
<organism evidence="8 9">
    <name type="scientific">Bombyx mandarina</name>
    <name type="common">Wild silk moth</name>
    <name type="synonym">Wild silkworm</name>
    <dbReference type="NCBI Taxonomy" id="7092"/>
    <lineage>
        <taxon>Eukaryota</taxon>
        <taxon>Metazoa</taxon>
        <taxon>Ecdysozoa</taxon>
        <taxon>Arthropoda</taxon>
        <taxon>Hexapoda</taxon>
        <taxon>Insecta</taxon>
        <taxon>Pterygota</taxon>
        <taxon>Neoptera</taxon>
        <taxon>Endopterygota</taxon>
        <taxon>Lepidoptera</taxon>
        <taxon>Glossata</taxon>
        <taxon>Ditrysia</taxon>
        <taxon>Bombycoidea</taxon>
        <taxon>Bombycidae</taxon>
        <taxon>Bombycinae</taxon>
        <taxon>Bombyx</taxon>
    </lineage>
</organism>
<evidence type="ECO:0000256" key="3">
    <source>
        <dbReference type="ARBA" id="ARBA00022737"/>
    </source>
</evidence>